<evidence type="ECO:0000313" key="2">
    <source>
        <dbReference type="EMBL" id="RYC70834.1"/>
    </source>
</evidence>
<accession>A0A4Q2UN44</accession>
<sequence>MSTWYQTTIKYGTYVEGKHKIVSEQYLFRCISLTDLEATVIETLQGRIKEPDVDSFSKPRPSDVYKMTDGPISEIEGDFYVVKVLCDFGDESKTVDKHIVNADSPTQAEKRVRKRLKDVLYDYEITHCDKTKILGVYDKDNIVWVEDFRKRMEDLEAAGHTGTGKRKKNKKADPNQTALDLDPKPEQPQSDPNAITAMVIRNNIEEVEAEDLQNGVDPSADTLTPVGQLPKGKRSRTKSLPAPPPDDQETEPDDDDKHLEEYLANA</sequence>
<keyword evidence="3" id="KW-1185">Reference proteome</keyword>
<evidence type="ECO:0000256" key="1">
    <source>
        <dbReference type="SAM" id="MobiDB-lite"/>
    </source>
</evidence>
<comment type="caution">
    <text evidence="2">The sequence shown here is derived from an EMBL/GenBank/DDBJ whole genome shotgun (WGS) entry which is preliminary data.</text>
</comment>
<dbReference type="RefSeq" id="WP_129599279.1">
    <property type="nucleotide sequence ID" value="NZ_SBLB01000001.1"/>
</dbReference>
<dbReference type="Proteomes" id="UP000290407">
    <property type="component" value="Unassembled WGS sequence"/>
</dbReference>
<proteinExistence type="predicted"/>
<dbReference type="AlphaFoldDB" id="A0A4Q2UN44"/>
<protein>
    <submittedName>
        <fullName evidence="2">DUF4494 domain-containing protein</fullName>
    </submittedName>
</protein>
<feature type="compositionally biased region" description="Basic and acidic residues" evidence="1">
    <location>
        <begin position="255"/>
        <end position="266"/>
    </location>
</feature>
<feature type="region of interest" description="Disordered" evidence="1">
    <location>
        <begin position="212"/>
        <end position="266"/>
    </location>
</feature>
<organism evidence="2 3">
    <name type="scientific">Spirosoma sordidisoli</name>
    <dbReference type="NCBI Taxonomy" id="2502893"/>
    <lineage>
        <taxon>Bacteria</taxon>
        <taxon>Pseudomonadati</taxon>
        <taxon>Bacteroidota</taxon>
        <taxon>Cytophagia</taxon>
        <taxon>Cytophagales</taxon>
        <taxon>Cytophagaceae</taxon>
        <taxon>Spirosoma</taxon>
    </lineage>
</organism>
<dbReference type="EMBL" id="SBLB01000001">
    <property type="protein sequence ID" value="RYC70834.1"/>
    <property type="molecule type" value="Genomic_DNA"/>
</dbReference>
<gene>
    <name evidence="2" type="ORF">EQG79_01400</name>
</gene>
<feature type="region of interest" description="Disordered" evidence="1">
    <location>
        <begin position="159"/>
        <end position="192"/>
    </location>
</feature>
<dbReference type="Pfam" id="PF14902">
    <property type="entry name" value="DUF4494"/>
    <property type="match status" value="1"/>
</dbReference>
<reference evidence="2 3" key="1">
    <citation type="submission" date="2019-01" db="EMBL/GenBank/DDBJ databases">
        <title>Spirosoma flava sp. nov., a propanil-degrading bacterium isolated from herbicide-contaminated soil.</title>
        <authorList>
            <person name="Zhang L."/>
            <person name="Jiang J.-D."/>
        </authorList>
    </citation>
    <scope>NUCLEOTIDE SEQUENCE [LARGE SCALE GENOMIC DNA]</scope>
    <source>
        <strain evidence="2 3">TY50</strain>
    </source>
</reference>
<evidence type="ECO:0000313" key="3">
    <source>
        <dbReference type="Proteomes" id="UP000290407"/>
    </source>
</evidence>
<dbReference type="InterPro" id="IPR027848">
    <property type="entry name" value="DUF4494"/>
</dbReference>
<name>A0A4Q2UN44_9BACT</name>